<name>A0A316A6A8_9ACTN</name>
<dbReference type="EMBL" id="QGDQ01000014">
    <property type="protein sequence ID" value="PWJ53113.1"/>
    <property type="molecule type" value="Genomic_DNA"/>
</dbReference>
<keyword evidence="4" id="KW-1185">Reference proteome</keyword>
<dbReference type="InterPro" id="IPR002645">
    <property type="entry name" value="STAS_dom"/>
</dbReference>
<dbReference type="SUPFAM" id="SSF52091">
    <property type="entry name" value="SpoIIaa-like"/>
    <property type="match status" value="1"/>
</dbReference>
<dbReference type="PROSITE" id="PS50801">
    <property type="entry name" value="STAS"/>
    <property type="match status" value="1"/>
</dbReference>
<dbReference type="RefSeq" id="WP_146211172.1">
    <property type="nucleotide sequence ID" value="NZ_QGDQ01000014.1"/>
</dbReference>
<dbReference type="Proteomes" id="UP000245469">
    <property type="component" value="Unassembled WGS sequence"/>
</dbReference>
<evidence type="ECO:0000313" key="3">
    <source>
        <dbReference type="EMBL" id="PWJ53113.1"/>
    </source>
</evidence>
<accession>A0A316A6A8</accession>
<evidence type="ECO:0000313" key="4">
    <source>
        <dbReference type="Proteomes" id="UP000245469"/>
    </source>
</evidence>
<protein>
    <submittedName>
        <fullName evidence="3">STAS domain-containing protein</fullName>
    </submittedName>
</protein>
<dbReference type="CDD" id="cd07043">
    <property type="entry name" value="STAS_anti-anti-sigma_factors"/>
    <property type="match status" value="1"/>
</dbReference>
<dbReference type="Gene3D" id="3.30.750.24">
    <property type="entry name" value="STAS domain"/>
    <property type="match status" value="1"/>
</dbReference>
<reference evidence="3 4" key="1">
    <citation type="submission" date="2018-03" db="EMBL/GenBank/DDBJ databases">
        <title>Genomic Encyclopedia of Archaeal and Bacterial Type Strains, Phase II (KMG-II): from individual species to whole genera.</title>
        <authorList>
            <person name="Goeker M."/>
        </authorList>
    </citation>
    <scope>NUCLEOTIDE SEQUENCE [LARGE SCALE GENOMIC DNA]</scope>
    <source>
        <strain evidence="3 4">DSM 44889</strain>
    </source>
</reference>
<feature type="domain" description="STAS" evidence="2">
    <location>
        <begin position="58"/>
        <end position="186"/>
    </location>
</feature>
<comment type="caution">
    <text evidence="3">The sequence shown here is derived from an EMBL/GenBank/DDBJ whole genome shotgun (WGS) entry which is preliminary data.</text>
</comment>
<feature type="compositionally biased region" description="Low complexity" evidence="1">
    <location>
        <begin position="18"/>
        <end position="47"/>
    </location>
</feature>
<dbReference type="Pfam" id="PF01740">
    <property type="entry name" value="STAS"/>
    <property type="match status" value="1"/>
</dbReference>
<sequence length="210" mass="21614">MPLSVIRSTAPNTPPTSPTDAARPSSSTESTTPSVSALPTPTSPSRPSRSLLLVAVEVHSRGARAPALCVMTLTGRLDHGAGPNLRSALERALLQTWAPRRPRDDTAAGASASAAAPDVVVDAAGVDRADDDGIAVLLSTLRRTTALGGRAAVVGASDHVRTLLTAGDDDGEVRLHARLADAVSAWTPARSRAWTPSQTRTEIVPRAASA</sequence>
<evidence type="ECO:0000259" key="2">
    <source>
        <dbReference type="PROSITE" id="PS50801"/>
    </source>
</evidence>
<dbReference type="InterPro" id="IPR036513">
    <property type="entry name" value="STAS_dom_sf"/>
</dbReference>
<organism evidence="3 4">
    <name type="scientific">Quadrisphaera granulorum</name>
    <dbReference type="NCBI Taxonomy" id="317664"/>
    <lineage>
        <taxon>Bacteria</taxon>
        <taxon>Bacillati</taxon>
        <taxon>Actinomycetota</taxon>
        <taxon>Actinomycetes</taxon>
        <taxon>Kineosporiales</taxon>
        <taxon>Kineosporiaceae</taxon>
        <taxon>Quadrisphaera</taxon>
    </lineage>
</organism>
<dbReference type="AlphaFoldDB" id="A0A316A6A8"/>
<feature type="region of interest" description="Disordered" evidence="1">
    <location>
        <begin position="1"/>
        <end position="47"/>
    </location>
</feature>
<gene>
    <name evidence="3" type="ORF">BXY45_1147</name>
</gene>
<proteinExistence type="predicted"/>
<evidence type="ECO:0000256" key="1">
    <source>
        <dbReference type="SAM" id="MobiDB-lite"/>
    </source>
</evidence>